<dbReference type="AlphaFoldDB" id="A0A7X0M6B3"/>
<keyword evidence="3" id="KW-1185">Reference proteome</keyword>
<dbReference type="Pfam" id="PF13549">
    <property type="entry name" value="ATP-grasp_5"/>
    <property type="match status" value="1"/>
</dbReference>
<gene>
    <name evidence="2" type="ORF">BJ992_002716</name>
</gene>
<proteinExistence type="predicted"/>
<dbReference type="SUPFAM" id="SSF51735">
    <property type="entry name" value="NAD(P)-binding Rossmann-fold domains"/>
    <property type="match status" value="1"/>
</dbReference>
<evidence type="ECO:0000313" key="2">
    <source>
        <dbReference type="EMBL" id="MBB6473285.1"/>
    </source>
</evidence>
<dbReference type="InterPro" id="IPR003781">
    <property type="entry name" value="CoA-bd"/>
</dbReference>
<dbReference type="InterPro" id="IPR013815">
    <property type="entry name" value="ATP_grasp_subdomain_1"/>
</dbReference>
<dbReference type="InterPro" id="IPR036291">
    <property type="entry name" value="NAD(P)-bd_dom_sf"/>
</dbReference>
<sequence length="695" mass="72001">MTRDSLELFLSPKHIALLGVSRDRNSLTARPATYAATLGSRPRVTVIKAAGPPELHGLPVCPSLADLDDRPDVAMVMVPADDVIPVLRQCVDAGVKGAVVISSGFEEGDGAARRSALTRFLHQNPHFRLIGPNCVGVTSPAADCWLTFSSVLLRGRPLSGTVGLVTQSGAVGNGLFLALQQRGAGLAHWVSTGNELDVGALEIAADMLRRPECDAVGLFLEGITDKECRGELAEVVAATGKPVVALRAAASEQGKRAAMGHTGRVIGRDEVARAALEEIGVVLVDSLDELTAALTVAAVAPRRANPRGPASVAVLTVSGATGVMAADEVARRSNLELAEFGGDVATAIAGSLPSVRPSDVANPLDIPVLGDSGTFERAIGEVVRTGVAEATVAVVSSLAHDYESISRTQEAASGPLVLAHLSPAEDFTPEQARRLAGRGVAVVRTPRDAIRALSVWAGATGRPAARDAGPAEVPLPSGLEQAGVTGTARLLGEAVGRRLTAGRLVRDAEEAVAFAHGHRDRGVVLKADGARIAHRADVGAVVVGLRGDDEVRQAFAEVAEVCAGHGDAVLAQAMADPGLELMVSVIRDPEVGVAALVRPGGSLVEIGTGSVVLTGLRRHWRPAMERSAAGAMLGGWRGGPPLDAEALYALLGDLVDAFTRRPGIELVECNPVIVHEHGASIVDLLSYHHRREGAM</sequence>
<comment type="caution">
    <text evidence="2">The sequence shown here is derived from an EMBL/GenBank/DDBJ whole genome shotgun (WGS) entry which is preliminary data.</text>
</comment>
<dbReference type="EMBL" id="JACHIU010000001">
    <property type="protein sequence ID" value="MBB6473285.1"/>
    <property type="molecule type" value="Genomic_DNA"/>
</dbReference>
<dbReference type="Gene3D" id="3.30.470.20">
    <property type="entry name" value="ATP-grasp fold, B domain"/>
    <property type="match status" value="1"/>
</dbReference>
<accession>A0A7X0M6B3</accession>
<dbReference type="Gene3D" id="3.30.1490.20">
    <property type="entry name" value="ATP-grasp fold, A domain"/>
    <property type="match status" value="1"/>
</dbReference>
<dbReference type="SMART" id="SM00881">
    <property type="entry name" value="CoA_binding"/>
    <property type="match status" value="1"/>
</dbReference>
<dbReference type="GO" id="GO:0005524">
    <property type="term" value="F:ATP binding"/>
    <property type="evidence" value="ECO:0007669"/>
    <property type="project" value="InterPro"/>
</dbReference>
<organism evidence="2 3">
    <name type="scientific">Sphaerisporangium rubeum</name>
    <dbReference type="NCBI Taxonomy" id="321317"/>
    <lineage>
        <taxon>Bacteria</taxon>
        <taxon>Bacillati</taxon>
        <taxon>Actinomycetota</taxon>
        <taxon>Actinomycetes</taxon>
        <taxon>Streptosporangiales</taxon>
        <taxon>Streptosporangiaceae</taxon>
        <taxon>Sphaerisporangium</taxon>
    </lineage>
</organism>
<dbReference type="Proteomes" id="UP000555564">
    <property type="component" value="Unassembled WGS sequence"/>
</dbReference>
<name>A0A7X0M6B3_9ACTN</name>
<reference evidence="2 3" key="1">
    <citation type="submission" date="2020-08" db="EMBL/GenBank/DDBJ databases">
        <title>Sequencing the genomes of 1000 actinobacteria strains.</title>
        <authorList>
            <person name="Klenk H.-P."/>
        </authorList>
    </citation>
    <scope>NUCLEOTIDE SEQUENCE [LARGE SCALE GENOMIC DNA]</scope>
    <source>
        <strain evidence="2 3">DSM 44936</strain>
    </source>
</reference>
<dbReference type="SUPFAM" id="SSF56059">
    <property type="entry name" value="Glutathione synthetase ATP-binding domain-like"/>
    <property type="match status" value="1"/>
</dbReference>
<dbReference type="InterPro" id="IPR016102">
    <property type="entry name" value="Succinyl-CoA_synth-like"/>
</dbReference>
<protein>
    <submittedName>
        <fullName evidence="2">Acyl-CoA synthetase (NDP forming)</fullName>
    </submittedName>
</protein>
<dbReference type="PANTHER" id="PTHR42793:SF1">
    <property type="entry name" value="PEPTIDYL-LYSINE N-ACETYLTRANSFERASE PATZ"/>
    <property type="match status" value="1"/>
</dbReference>
<dbReference type="Gene3D" id="3.40.50.720">
    <property type="entry name" value="NAD(P)-binding Rossmann-like Domain"/>
    <property type="match status" value="1"/>
</dbReference>
<dbReference type="RefSeq" id="WP_184980926.1">
    <property type="nucleotide sequence ID" value="NZ_JACHIU010000001.1"/>
</dbReference>
<dbReference type="SUPFAM" id="SSF52210">
    <property type="entry name" value="Succinyl-CoA synthetase domains"/>
    <property type="match status" value="2"/>
</dbReference>
<dbReference type="InterPro" id="IPR032875">
    <property type="entry name" value="Succ_CoA_lig_flav_dom"/>
</dbReference>
<evidence type="ECO:0000313" key="3">
    <source>
        <dbReference type="Proteomes" id="UP000555564"/>
    </source>
</evidence>
<dbReference type="PANTHER" id="PTHR42793">
    <property type="entry name" value="COA BINDING DOMAIN CONTAINING PROTEIN"/>
    <property type="match status" value="1"/>
</dbReference>
<evidence type="ECO:0000259" key="1">
    <source>
        <dbReference type="SMART" id="SM00881"/>
    </source>
</evidence>
<dbReference type="Gene3D" id="3.40.50.261">
    <property type="entry name" value="Succinyl-CoA synthetase domains"/>
    <property type="match status" value="2"/>
</dbReference>
<feature type="domain" description="CoA-binding" evidence="1">
    <location>
        <begin position="9"/>
        <end position="105"/>
    </location>
</feature>
<dbReference type="Pfam" id="PF13380">
    <property type="entry name" value="CoA_binding_2"/>
    <property type="match status" value="1"/>
</dbReference>
<dbReference type="Pfam" id="PF13607">
    <property type="entry name" value="Succ_CoA_lig"/>
    <property type="match status" value="1"/>
</dbReference>